<dbReference type="dictyBase" id="DDB_G0278467"/>
<sequence length="59" mass="6450">MIFTSLTKILNKSSSSALNKTFDINSKSISINFEKSNNQSTIILNNPLGNKGGISRTFN</sequence>
<dbReference type="PaxDb" id="44689-DDB0205472"/>
<accession>Q54Y21</accession>
<organism evidence="1 2">
    <name type="scientific">Dictyostelium discoideum</name>
    <name type="common">Social amoeba</name>
    <dbReference type="NCBI Taxonomy" id="44689"/>
    <lineage>
        <taxon>Eukaryota</taxon>
        <taxon>Amoebozoa</taxon>
        <taxon>Evosea</taxon>
        <taxon>Eumycetozoa</taxon>
        <taxon>Dictyostelia</taxon>
        <taxon>Dictyosteliales</taxon>
        <taxon>Dictyosteliaceae</taxon>
        <taxon>Dictyostelium</taxon>
    </lineage>
</organism>
<proteinExistence type="predicted"/>
<dbReference type="PhylomeDB" id="Q54Y21"/>
<reference evidence="1 2" key="1">
    <citation type="journal article" date="2005" name="Nature">
        <title>The genome of the social amoeba Dictyostelium discoideum.</title>
        <authorList>
            <consortium name="The Dictyostelium discoideum Sequencing Consortium"/>
            <person name="Eichinger L."/>
            <person name="Pachebat J.A."/>
            <person name="Glockner G."/>
            <person name="Rajandream M.A."/>
            <person name="Sucgang R."/>
            <person name="Berriman M."/>
            <person name="Song J."/>
            <person name="Olsen R."/>
            <person name="Szafranski K."/>
            <person name="Xu Q."/>
            <person name="Tunggal B."/>
            <person name="Kummerfeld S."/>
            <person name="Madera M."/>
            <person name="Konfortov B.A."/>
            <person name="Rivero F."/>
            <person name="Bankier A.T."/>
            <person name="Lehmann R."/>
            <person name="Hamlin N."/>
            <person name="Davies R."/>
            <person name="Gaudet P."/>
            <person name="Fey P."/>
            <person name="Pilcher K."/>
            <person name="Chen G."/>
            <person name="Saunders D."/>
            <person name="Sodergren E."/>
            <person name="Davis P."/>
            <person name="Kerhornou A."/>
            <person name="Nie X."/>
            <person name="Hall N."/>
            <person name="Anjard C."/>
            <person name="Hemphill L."/>
            <person name="Bason N."/>
            <person name="Farbrother P."/>
            <person name="Desany B."/>
            <person name="Just E."/>
            <person name="Morio T."/>
            <person name="Rost R."/>
            <person name="Churcher C."/>
            <person name="Cooper J."/>
            <person name="Haydock S."/>
            <person name="van Driessche N."/>
            <person name="Cronin A."/>
            <person name="Goodhead I."/>
            <person name="Muzny D."/>
            <person name="Mourier T."/>
            <person name="Pain A."/>
            <person name="Lu M."/>
            <person name="Harper D."/>
            <person name="Lindsay R."/>
            <person name="Hauser H."/>
            <person name="James K."/>
            <person name="Quiles M."/>
            <person name="Madan Babu M."/>
            <person name="Saito T."/>
            <person name="Buchrieser C."/>
            <person name="Wardroper A."/>
            <person name="Felder M."/>
            <person name="Thangavelu M."/>
            <person name="Johnson D."/>
            <person name="Knights A."/>
            <person name="Loulseged H."/>
            <person name="Mungall K."/>
            <person name="Oliver K."/>
            <person name="Price C."/>
            <person name="Quail M.A."/>
            <person name="Urushihara H."/>
            <person name="Hernandez J."/>
            <person name="Rabbinowitsch E."/>
            <person name="Steffen D."/>
            <person name="Sanders M."/>
            <person name="Ma J."/>
            <person name="Kohara Y."/>
            <person name="Sharp S."/>
            <person name="Simmonds M."/>
            <person name="Spiegler S."/>
            <person name="Tivey A."/>
            <person name="Sugano S."/>
            <person name="White B."/>
            <person name="Walker D."/>
            <person name="Woodward J."/>
            <person name="Winckler T."/>
            <person name="Tanaka Y."/>
            <person name="Shaulsky G."/>
            <person name="Schleicher M."/>
            <person name="Weinstock G."/>
            <person name="Rosenthal A."/>
            <person name="Cox E.C."/>
            <person name="Chisholm R.L."/>
            <person name="Gibbs R."/>
            <person name="Loomis W.F."/>
            <person name="Platzer M."/>
            <person name="Kay R.R."/>
            <person name="Williams J."/>
            <person name="Dear P.H."/>
            <person name="Noegel A.A."/>
            <person name="Barrell B."/>
            <person name="Kuspa A."/>
        </authorList>
    </citation>
    <scope>NUCLEOTIDE SEQUENCE [LARGE SCALE GENOMIC DNA]</scope>
    <source>
        <strain evidence="1 2">AX4</strain>
    </source>
</reference>
<dbReference type="AlphaFoldDB" id="Q54Y21"/>
<dbReference type="GeneID" id="8621586"/>
<evidence type="ECO:0000313" key="2">
    <source>
        <dbReference type="Proteomes" id="UP000002195"/>
    </source>
</evidence>
<dbReference type="Proteomes" id="UP000002195">
    <property type="component" value="Unassembled WGS sequence"/>
</dbReference>
<dbReference type="EMBL" id="AAFI02000023">
    <property type="protein sequence ID" value="EAL68406.1"/>
    <property type="molecule type" value="Genomic_DNA"/>
</dbReference>
<evidence type="ECO:0000313" key="1">
    <source>
        <dbReference type="EMBL" id="EAL68406.1"/>
    </source>
</evidence>
<dbReference type="VEuPathDB" id="AmoebaDB:DDB_G0278467"/>
<comment type="caution">
    <text evidence="1">The sequence shown here is derived from an EMBL/GenBank/DDBJ whole genome shotgun (WGS) entry which is preliminary data.</text>
</comment>
<dbReference type="InParanoid" id="Q54Y21"/>
<dbReference type="RefSeq" id="XP_642381.1">
    <property type="nucleotide sequence ID" value="XM_637289.1"/>
</dbReference>
<protein>
    <submittedName>
        <fullName evidence="1">Uncharacterized protein</fullName>
    </submittedName>
</protein>
<dbReference type="HOGENOM" id="CLU_210587_0_0_1"/>
<name>Q54Y21_DICDI</name>
<dbReference type="KEGG" id="ddi:DDB_G0278467"/>
<keyword evidence="2" id="KW-1185">Reference proteome</keyword>
<gene>
    <name evidence="1" type="ORF">DDB_G0278467</name>
</gene>